<dbReference type="EMBL" id="PDNW01000004">
    <property type="protein sequence ID" value="PLC50814.1"/>
    <property type="molecule type" value="Genomic_DNA"/>
</dbReference>
<keyword evidence="2" id="KW-0813">Transport</keyword>
<feature type="transmembrane region" description="Helical" evidence="7">
    <location>
        <begin position="28"/>
        <end position="47"/>
    </location>
</feature>
<dbReference type="Pfam" id="PF03547">
    <property type="entry name" value="Mem_trans"/>
    <property type="match status" value="2"/>
</dbReference>
<keyword evidence="3" id="KW-1003">Cell membrane</keyword>
<evidence type="ECO:0000256" key="6">
    <source>
        <dbReference type="ARBA" id="ARBA00023136"/>
    </source>
</evidence>
<feature type="transmembrane region" description="Helical" evidence="7">
    <location>
        <begin position="209"/>
        <end position="229"/>
    </location>
</feature>
<evidence type="ECO:0008006" key="10">
    <source>
        <dbReference type="Google" id="ProtNLM"/>
    </source>
</evidence>
<dbReference type="GO" id="GO:0016020">
    <property type="term" value="C:membrane"/>
    <property type="evidence" value="ECO:0007669"/>
    <property type="project" value="UniProtKB-SubCell"/>
</dbReference>
<feature type="transmembrane region" description="Helical" evidence="7">
    <location>
        <begin position="100"/>
        <end position="127"/>
    </location>
</feature>
<accession>A0A2N4U714</accession>
<evidence type="ECO:0000256" key="2">
    <source>
        <dbReference type="ARBA" id="ARBA00022448"/>
    </source>
</evidence>
<organism evidence="8 9">
    <name type="scientific">Pollutimonas subterranea</name>
    <dbReference type="NCBI Taxonomy" id="2045210"/>
    <lineage>
        <taxon>Bacteria</taxon>
        <taxon>Pseudomonadati</taxon>
        <taxon>Pseudomonadota</taxon>
        <taxon>Betaproteobacteria</taxon>
        <taxon>Burkholderiales</taxon>
        <taxon>Alcaligenaceae</taxon>
        <taxon>Pollutimonas</taxon>
    </lineage>
</organism>
<evidence type="ECO:0000256" key="5">
    <source>
        <dbReference type="ARBA" id="ARBA00022989"/>
    </source>
</evidence>
<sequence>MGFLLPVLVCAGIGASWALKKKDYPGEFVSVLVTSVTTPALVFHTLLTTKLNDALLLDILAAALLGLAVMACLAAILLYLARLPVASLLPTATFPNAGNLGLPIAQLAFGEVGLTVAVTIFAIFSLFQHTLGVWLLGWNTRETRPSKWPSGVAAACIAAVGLRLLDFSLPAPILASAHLVGSLTVPLMLLSLGYSLATVSRSSVGPGSVVGLIRLGVGAMAGIAVTSLIDLPPLVGGVVVLQMLMPVAVVSYLYAERYTKVGEISAGAVLVSTTLFLIFSPLLVGWAAATP</sequence>
<feature type="transmembrane region" description="Helical" evidence="7">
    <location>
        <begin position="235"/>
        <end position="255"/>
    </location>
</feature>
<dbReference type="PANTHER" id="PTHR36838:SF1">
    <property type="entry name" value="SLR1864 PROTEIN"/>
    <property type="match status" value="1"/>
</dbReference>
<feature type="transmembrane region" description="Helical" evidence="7">
    <location>
        <begin position="59"/>
        <end position="80"/>
    </location>
</feature>
<dbReference type="OrthoDB" id="3238001at2"/>
<evidence type="ECO:0000256" key="3">
    <source>
        <dbReference type="ARBA" id="ARBA00022475"/>
    </source>
</evidence>
<reference evidence="8 9" key="1">
    <citation type="submission" date="2017-10" db="EMBL/GenBank/DDBJ databases">
        <title>Two draft genome sequences of Pusillimonas sp. strains isolated from a nitrate- and radionuclide-contaminated groundwater in Russia.</title>
        <authorList>
            <person name="Grouzdev D.S."/>
            <person name="Tourova T.P."/>
            <person name="Goeva M.A."/>
            <person name="Babich T.L."/>
            <person name="Sokolova D.S."/>
            <person name="Abdullin R."/>
            <person name="Poltaraus A.B."/>
            <person name="Toshchakov S.V."/>
            <person name="Nazina T.N."/>
        </authorList>
    </citation>
    <scope>NUCLEOTIDE SEQUENCE [LARGE SCALE GENOMIC DNA]</scope>
    <source>
        <strain evidence="8 9">JR1/69-3-13</strain>
    </source>
</reference>
<protein>
    <recommendedName>
        <fullName evidence="10">AEC family transporter</fullName>
    </recommendedName>
</protein>
<keyword evidence="9" id="KW-1185">Reference proteome</keyword>
<feature type="transmembrane region" description="Helical" evidence="7">
    <location>
        <begin position="267"/>
        <end position="289"/>
    </location>
</feature>
<feature type="transmembrane region" description="Helical" evidence="7">
    <location>
        <begin position="148"/>
        <end position="165"/>
    </location>
</feature>
<dbReference type="AlphaFoldDB" id="A0A2N4U714"/>
<comment type="caution">
    <text evidence="8">The sequence shown here is derived from an EMBL/GenBank/DDBJ whole genome shotgun (WGS) entry which is preliminary data.</text>
</comment>
<evidence type="ECO:0000313" key="9">
    <source>
        <dbReference type="Proteomes" id="UP000234190"/>
    </source>
</evidence>
<dbReference type="Proteomes" id="UP000234190">
    <property type="component" value="Unassembled WGS sequence"/>
</dbReference>
<keyword evidence="5 7" id="KW-1133">Transmembrane helix</keyword>
<dbReference type="GO" id="GO:0055085">
    <property type="term" value="P:transmembrane transport"/>
    <property type="evidence" value="ECO:0007669"/>
    <property type="project" value="InterPro"/>
</dbReference>
<name>A0A2N4U714_9BURK</name>
<dbReference type="InterPro" id="IPR004776">
    <property type="entry name" value="Mem_transp_PIN-like"/>
</dbReference>
<evidence type="ECO:0000256" key="4">
    <source>
        <dbReference type="ARBA" id="ARBA00022692"/>
    </source>
</evidence>
<dbReference type="PANTHER" id="PTHR36838">
    <property type="entry name" value="AUXIN EFFLUX CARRIER FAMILY PROTEIN"/>
    <property type="match status" value="1"/>
</dbReference>
<evidence type="ECO:0000256" key="1">
    <source>
        <dbReference type="ARBA" id="ARBA00004141"/>
    </source>
</evidence>
<proteinExistence type="predicted"/>
<gene>
    <name evidence="8" type="ORF">CR159_06560</name>
</gene>
<keyword evidence="6 7" id="KW-0472">Membrane</keyword>
<comment type="subcellular location">
    <subcellularLocation>
        <location evidence="1">Membrane</location>
        <topology evidence="1">Multi-pass membrane protein</topology>
    </subcellularLocation>
</comment>
<keyword evidence="4 7" id="KW-0812">Transmembrane</keyword>
<evidence type="ECO:0000256" key="7">
    <source>
        <dbReference type="SAM" id="Phobius"/>
    </source>
</evidence>
<feature type="transmembrane region" description="Helical" evidence="7">
    <location>
        <begin position="177"/>
        <end position="197"/>
    </location>
</feature>
<evidence type="ECO:0000313" key="8">
    <source>
        <dbReference type="EMBL" id="PLC50814.1"/>
    </source>
</evidence>